<evidence type="ECO:0000256" key="1">
    <source>
        <dbReference type="SAM" id="Phobius"/>
    </source>
</evidence>
<protein>
    <recommendedName>
        <fullName evidence="4">DUF1772 domain-containing protein</fullName>
    </recommendedName>
</protein>
<proteinExistence type="predicted"/>
<dbReference type="KEGG" id="hnv:DDQ68_14190"/>
<evidence type="ECO:0000313" key="3">
    <source>
        <dbReference type="Proteomes" id="UP000245999"/>
    </source>
</evidence>
<keyword evidence="1" id="KW-0812">Transmembrane</keyword>
<keyword evidence="1" id="KW-1133">Transmembrane helix</keyword>
<dbReference type="AlphaFoldDB" id="A0A2Z3GQ67"/>
<keyword evidence="3" id="KW-1185">Reference proteome</keyword>
<dbReference type="OrthoDB" id="883418at2"/>
<evidence type="ECO:0000313" key="2">
    <source>
        <dbReference type="EMBL" id="AWM33837.1"/>
    </source>
</evidence>
<keyword evidence="1" id="KW-0472">Membrane</keyword>
<accession>A0A2Z3GQ67</accession>
<gene>
    <name evidence="2" type="ORF">DDQ68_14190</name>
</gene>
<name>A0A2Z3GQ67_9BACT</name>
<dbReference type="EMBL" id="CP029145">
    <property type="protein sequence ID" value="AWM33837.1"/>
    <property type="molecule type" value="Genomic_DNA"/>
</dbReference>
<feature type="transmembrane region" description="Helical" evidence="1">
    <location>
        <begin position="65"/>
        <end position="85"/>
    </location>
</feature>
<feature type="transmembrane region" description="Helical" evidence="1">
    <location>
        <begin position="97"/>
        <end position="118"/>
    </location>
</feature>
<dbReference type="Proteomes" id="UP000245999">
    <property type="component" value="Chromosome"/>
</dbReference>
<reference evidence="3" key="1">
    <citation type="submission" date="2018-04" db="EMBL/GenBank/DDBJ databases">
        <title>Complete genome of Antarctic heterotrophic bacterium Hymenobacter nivis.</title>
        <authorList>
            <person name="Terashima M."/>
        </authorList>
    </citation>
    <scope>NUCLEOTIDE SEQUENCE [LARGE SCALE GENOMIC DNA]</scope>
    <source>
        <strain evidence="3">NBRC 111535</strain>
    </source>
</reference>
<evidence type="ECO:0008006" key="4">
    <source>
        <dbReference type="Google" id="ProtNLM"/>
    </source>
</evidence>
<organism evidence="2 3">
    <name type="scientific">Hymenobacter nivis</name>
    <dbReference type="NCBI Taxonomy" id="1850093"/>
    <lineage>
        <taxon>Bacteria</taxon>
        <taxon>Pseudomonadati</taxon>
        <taxon>Bacteroidota</taxon>
        <taxon>Cytophagia</taxon>
        <taxon>Cytophagales</taxon>
        <taxon>Hymenobacteraceae</taxon>
        <taxon>Hymenobacter</taxon>
    </lineage>
</organism>
<sequence length="157" mass="17921">MRTRRIAHPYPLFAVSLRLLLLLNFALAAYLTGLIWTVQVVHYPGFALVGKAEFPRYHAAHTQRMSYVVLVPMVLELALAAWLAWAGREALPRGAGWWSLGLVVFVWAVTFFVSVPFHNRLEANGYDYITIDGLVRTNWLRTLAWTARLTLLGWLLK</sequence>